<organism evidence="2 3">
    <name type="scientific">Trifolium pratense</name>
    <name type="common">Red clover</name>
    <dbReference type="NCBI Taxonomy" id="57577"/>
    <lineage>
        <taxon>Eukaryota</taxon>
        <taxon>Viridiplantae</taxon>
        <taxon>Streptophyta</taxon>
        <taxon>Embryophyta</taxon>
        <taxon>Tracheophyta</taxon>
        <taxon>Spermatophyta</taxon>
        <taxon>Magnoliopsida</taxon>
        <taxon>eudicotyledons</taxon>
        <taxon>Gunneridae</taxon>
        <taxon>Pentapetalae</taxon>
        <taxon>rosids</taxon>
        <taxon>fabids</taxon>
        <taxon>Fabales</taxon>
        <taxon>Fabaceae</taxon>
        <taxon>Papilionoideae</taxon>
        <taxon>50 kb inversion clade</taxon>
        <taxon>NPAAA clade</taxon>
        <taxon>Hologalegina</taxon>
        <taxon>IRL clade</taxon>
        <taxon>Trifolieae</taxon>
        <taxon>Trifolium</taxon>
    </lineage>
</organism>
<dbReference type="EMBL" id="ASHM01124930">
    <property type="protein sequence ID" value="PNX57765.1"/>
    <property type="molecule type" value="Genomic_DNA"/>
</dbReference>
<comment type="caution">
    <text evidence="2">The sequence shown here is derived from an EMBL/GenBank/DDBJ whole genome shotgun (WGS) entry which is preliminary data.</text>
</comment>
<dbReference type="AlphaFoldDB" id="A0A2K3JUQ8"/>
<feature type="non-terminal residue" evidence="2">
    <location>
        <position position="40"/>
    </location>
</feature>
<accession>A0A2K3JUQ8</accession>
<proteinExistence type="predicted"/>
<evidence type="ECO:0000313" key="2">
    <source>
        <dbReference type="EMBL" id="PNX57765.1"/>
    </source>
</evidence>
<gene>
    <name evidence="2" type="ORF">L195_g058856</name>
</gene>
<dbReference type="Proteomes" id="UP000236291">
    <property type="component" value="Unassembled WGS sequence"/>
</dbReference>
<protein>
    <submittedName>
        <fullName evidence="2">Uncharacterized protein</fullName>
    </submittedName>
</protein>
<sequence length="40" mass="3953">MDAGKQGIVGGSESSSIHNSDVSPSEYSGGANVTTAVNLE</sequence>
<feature type="region of interest" description="Disordered" evidence="1">
    <location>
        <begin position="1"/>
        <end position="40"/>
    </location>
</feature>
<feature type="compositionally biased region" description="Polar residues" evidence="1">
    <location>
        <begin position="12"/>
        <end position="40"/>
    </location>
</feature>
<evidence type="ECO:0000313" key="3">
    <source>
        <dbReference type="Proteomes" id="UP000236291"/>
    </source>
</evidence>
<reference evidence="2 3" key="1">
    <citation type="journal article" date="2014" name="Am. J. Bot.">
        <title>Genome assembly and annotation for red clover (Trifolium pratense; Fabaceae).</title>
        <authorList>
            <person name="Istvanek J."/>
            <person name="Jaros M."/>
            <person name="Krenek A."/>
            <person name="Repkova J."/>
        </authorList>
    </citation>
    <scope>NUCLEOTIDE SEQUENCE [LARGE SCALE GENOMIC DNA]</scope>
    <source>
        <strain evidence="3">cv. Tatra</strain>
        <tissue evidence="2">Young leaves</tissue>
    </source>
</reference>
<reference evidence="2 3" key="2">
    <citation type="journal article" date="2017" name="Front. Plant Sci.">
        <title>Gene Classification and Mining of Molecular Markers Useful in Red Clover (Trifolium pratense) Breeding.</title>
        <authorList>
            <person name="Istvanek J."/>
            <person name="Dluhosova J."/>
            <person name="Dluhos P."/>
            <person name="Patkova L."/>
            <person name="Nedelnik J."/>
            <person name="Repkova J."/>
        </authorList>
    </citation>
    <scope>NUCLEOTIDE SEQUENCE [LARGE SCALE GENOMIC DNA]</scope>
    <source>
        <strain evidence="3">cv. Tatra</strain>
        <tissue evidence="2">Young leaves</tissue>
    </source>
</reference>
<evidence type="ECO:0000256" key="1">
    <source>
        <dbReference type="SAM" id="MobiDB-lite"/>
    </source>
</evidence>
<name>A0A2K3JUQ8_TRIPR</name>